<evidence type="ECO:0000313" key="1">
    <source>
        <dbReference type="EMBL" id="SET51583.1"/>
    </source>
</evidence>
<accession>A0A1I0F1T2</accession>
<gene>
    <name evidence="1" type="ORF">SAMN05660429_02022</name>
</gene>
<organism evidence="1 2">
    <name type="scientific">Thalassotalea agarivorans</name>
    <name type="common">Thalassomonas agarivorans</name>
    <dbReference type="NCBI Taxonomy" id="349064"/>
    <lineage>
        <taxon>Bacteria</taxon>
        <taxon>Pseudomonadati</taxon>
        <taxon>Pseudomonadota</taxon>
        <taxon>Gammaproteobacteria</taxon>
        <taxon>Alteromonadales</taxon>
        <taxon>Colwelliaceae</taxon>
        <taxon>Thalassotalea</taxon>
    </lineage>
</organism>
<proteinExistence type="predicted"/>
<dbReference type="PROSITE" id="PS51257">
    <property type="entry name" value="PROKAR_LIPOPROTEIN"/>
    <property type="match status" value="1"/>
</dbReference>
<name>A0A1I0F1T2_THASX</name>
<sequence length="180" mass="19427">MYKSLIYLGLFVALIGCGSDSDTDVEVPQPYAIKVQTFNLVNLDTGATSDITVTAEVEDQTSTIYDLSILGGSSSNLITFISDDDDDFDTTFNLIDDNSQTSLAMLEKELDITPNQLIFALGSNSDNYFELVVADLPKSTTSGNEISAWVVDTRVITTGTQAVLSVDGNVVDQTLMNKTL</sequence>
<dbReference type="Proteomes" id="UP000199308">
    <property type="component" value="Unassembled WGS sequence"/>
</dbReference>
<dbReference type="AlphaFoldDB" id="A0A1I0F1T2"/>
<dbReference type="STRING" id="349064.SAMN05660429_02022"/>
<keyword evidence="2" id="KW-1185">Reference proteome</keyword>
<evidence type="ECO:0000313" key="2">
    <source>
        <dbReference type="Proteomes" id="UP000199308"/>
    </source>
</evidence>
<reference evidence="1 2" key="1">
    <citation type="submission" date="2016-10" db="EMBL/GenBank/DDBJ databases">
        <authorList>
            <person name="de Groot N.N."/>
        </authorList>
    </citation>
    <scope>NUCLEOTIDE SEQUENCE [LARGE SCALE GENOMIC DNA]</scope>
    <source>
        <strain evidence="1 2">DSM 19706</strain>
    </source>
</reference>
<dbReference type="EMBL" id="FOHK01000008">
    <property type="protein sequence ID" value="SET51583.1"/>
    <property type="molecule type" value="Genomic_DNA"/>
</dbReference>
<protein>
    <submittedName>
        <fullName evidence="1">Uncharacterized protein</fullName>
    </submittedName>
</protein>
<dbReference type="RefSeq" id="WP_093329750.1">
    <property type="nucleotide sequence ID" value="NZ_AP027363.1"/>
</dbReference>